<keyword evidence="3" id="KW-1185">Reference proteome</keyword>
<evidence type="ECO:0000256" key="1">
    <source>
        <dbReference type="SAM" id="MobiDB-lite"/>
    </source>
</evidence>
<feature type="region of interest" description="Disordered" evidence="1">
    <location>
        <begin position="49"/>
        <end position="80"/>
    </location>
</feature>
<dbReference type="Gene3D" id="3.40.50.720">
    <property type="entry name" value="NAD(P)-binding Rossmann-like Domain"/>
    <property type="match status" value="1"/>
</dbReference>
<sequence length="80" mass="8006">MTLPPLYPVGLRLAGVPCLVVGGGTVAGRKVAGLLDAKAAVTLVAPDPSRATALLGPSGPPRPPASLTVERRPYRPGEAA</sequence>
<organism evidence="2 3">
    <name type="scientific">Aciditerrimonas ferrireducens</name>
    <dbReference type="NCBI Taxonomy" id="667306"/>
    <lineage>
        <taxon>Bacteria</taxon>
        <taxon>Bacillati</taxon>
        <taxon>Actinomycetota</taxon>
        <taxon>Acidimicrobiia</taxon>
        <taxon>Acidimicrobiales</taxon>
        <taxon>Acidimicrobiaceae</taxon>
        <taxon>Aciditerrimonas</taxon>
    </lineage>
</organism>
<name>A0ABV6C3U3_9ACTN</name>
<dbReference type="Pfam" id="PF13241">
    <property type="entry name" value="NAD_binding_7"/>
    <property type="match status" value="1"/>
</dbReference>
<dbReference type="InterPro" id="IPR036291">
    <property type="entry name" value="NAD(P)-bd_dom_sf"/>
</dbReference>
<protein>
    <submittedName>
        <fullName evidence="2">NAD(P)-dependent oxidoreductase</fullName>
    </submittedName>
</protein>
<accession>A0ABV6C3U3</accession>
<comment type="caution">
    <text evidence="2">The sequence shown here is derived from an EMBL/GenBank/DDBJ whole genome shotgun (WGS) entry which is preliminary data.</text>
</comment>
<dbReference type="Proteomes" id="UP001589788">
    <property type="component" value="Unassembled WGS sequence"/>
</dbReference>
<dbReference type="RefSeq" id="WP_377789925.1">
    <property type="nucleotide sequence ID" value="NZ_JBHLYQ010000093.1"/>
</dbReference>
<dbReference type="SUPFAM" id="SSF51735">
    <property type="entry name" value="NAD(P)-binding Rossmann-fold domains"/>
    <property type="match status" value="1"/>
</dbReference>
<reference evidence="2 3" key="1">
    <citation type="submission" date="2024-09" db="EMBL/GenBank/DDBJ databases">
        <authorList>
            <person name="Sun Q."/>
            <person name="Mori K."/>
        </authorList>
    </citation>
    <scope>NUCLEOTIDE SEQUENCE [LARGE SCALE GENOMIC DNA]</scope>
    <source>
        <strain evidence="2 3">JCM 15389</strain>
    </source>
</reference>
<gene>
    <name evidence="2" type="ORF">ACFFRE_09445</name>
</gene>
<feature type="non-terminal residue" evidence="2">
    <location>
        <position position="80"/>
    </location>
</feature>
<evidence type="ECO:0000313" key="2">
    <source>
        <dbReference type="EMBL" id="MFC0082366.1"/>
    </source>
</evidence>
<dbReference type="EMBL" id="JBHLYQ010000093">
    <property type="protein sequence ID" value="MFC0082366.1"/>
    <property type="molecule type" value="Genomic_DNA"/>
</dbReference>
<feature type="compositionally biased region" description="Basic and acidic residues" evidence="1">
    <location>
        <begin position="69"/>
        <end position="80"/>
    </location>
</feature>
<evidence type="ECO:0000313" key="3">
    <source>
        <dbReference type="Proteomes" id="UP001589788"/>
    </source>
</evidence>
<proteinExistence type="predicted"/>